<dbReference type="Proteomes" id="UP000734854">
    <property type="component" value="Unassembled WGS sequence"/>
</dbReference>
<dbReference type="EMBL" id="JACMSC010000007">
    <property type="protein sequence ID" value="KAG6515766.1"/>
    <property type="molecule type" value="Genomic_DNA"/>
</dbReference>
<proteinExistence type="predicted"/>
<evidence type="ECO:0000313" key="2">
    <source>
        <dbReference type="Proteomes" id="UP000734854"/>
    </source>
</evidence>
<name>A0A8J5H396_ZINOF</name>
<gene>
    <name evidence="1" type="ORF">ZIOFF_026196</name>
</gene>
<dbReference type="AlphaFoldDB" id="A0A8J5H396"/>
<keyword evidence="2" id="KW-1185">Reference proteome</keyword>
<sequence length="316" mass="35449">MINSSSLTLQEAPVLGKRTYLTSDQAGHFEEAQGKSKRRQCILGTSLAAHALFVATQKVDKLIADTREEEPLVQPQAVREGHSQLDLGLWIRLCGRFWYSKGEHGMAHAKELDTIHLTNLSFFLFSFQERIGSATDVLKAILNPVVNGDEEISWPPRDPEALILMEKELEKKEQEGLLDEGFLSEVNAQLRQAKEDGDKPGLEAMLQKVLQVYASKILAKRSYANKGGKVLIAEKFLEAVIQAPENQWNKLLIDGLSVGKGEVPAEEFYTVIKKRIERVLIRTEGGSYEQRILVEYLRGIQSRTEEIVRALQGPPT</sequence>
<evidence type="ECO:0000313" key="1">
    <source>
        <dbReference type="EMBL" id="KAG6515766.1"/>
    </source>
</evidence>
<comment type="caution">
    <text evidence="1">The sequence shown here is derived from an EMBL/GenBank/DDBJ whole genome shotgun (WGS) entry which is preliminary data.</text>
</comment>
<organism evidence="1 2">
    <name type="scientific">Zingiber officinale</name>
    <name type="common">Ginger</name>
    <name type="synonym">Amomum zingiber</name>
    <dbReference type="NCBI Taxonomy" id="94328"/>
    <lineage>
        <taxon>Eukaryota</taxon>
        <taxon>Viridiplantae</taxon>
        <taxon>Streptophyta</taxon>
        <taxon>Embryophyta</taxon>
        <taxon>Tracheophyta</taxon>
        <taxon>Spermatophyta</taxon>
        <taxon>Magnoliopsida</taxon>
        <taxon>Liliopsida</taxon>
        <taxon>Zingiberales</taxon>
        <taxon>Zingiberaceae</taxon>
        <taxon>Zingiber</taxon>
    </lineage>
</organism>
<dbReference type="PANTHER" id="PTHR36348">
    <property type="entry name" value="EXPRESSED PROTEIN"/>
    <property type="match status" value="1"/>
</dbReference>
<reference evidence="1 2" key="1">
    <citation type="submission" date="2020-08" db="EMBL/GenBank/DDBJ databases">
        <title>Plant Genome Project.</title>
        <authorList>
            <person name="Zhang R.-G."/>
        </authorList>
    </citation>
    <scope>NUCLEOTIDE SEQUENCE [LARGE SCALE GENOMIC DNA]</scope>
    <source>
        <tissue evidence="1">Rhizome</tissue>
    </source>
</reference>
<accession>A0A8J5H396</accession>
<protein>
    <submittedName>
        <fullName evidence="1">Uncharacterized protein</fullName>
    </submittedName>
</protein>
<dbReference type="PANTHER" id="PTHR36348:SF1">
    <property type="entry name" value="EXPRESSED PROTEIN"/>
    <property type="match status" value="1"/>
</dbReference>